<keyword evidence="2" id="KW-1185">Reference proteome</keyword>
<dbReference type="Proteomes" id="UP001221898">
    <property type="component" value="Unassembled WGS sequence"/>
</dbReference>
<evidence type="ECO:0000313" key="1">
    <source>
        <dbReference type="EMBL" id="KAJ8395239.1"/>
    </source>
</evidence>
<proteinExistence type="predicted"/>
<reference evidence="1" key="1">
    <citation type="journal article" date="2023" name="Science">
        <title>Genome structures resolve the early diversification of teleost fishes.</title>
        <authorList>
            <person name="Parey E."/>
            <person name="Louis A."/>
            <person name="Montfort J."/>
            <person name="Bouchez O."/>
            <person name="Roques C."/>
            <person name="Iampietro C."/>
            <person name="Lluch J."/>
            <person name="Castinel A."/>
            <person name="Donnadieu C."/>
            <person name="Desvignes T."/>
            <person name="Floi Bucao C."/>
            <person name="Jouanno E."/>
            <person name="Wen M."/>
            <person name="Mejri S."/>
            <person name="Dirks R."/>
            <person name="Jansen H."/>
            <person name="Henkel C."/>
            <person name="Chen W.J."/>
            <person name="Zahm M."/>
            <person name="Cabau C."/>
            <person name="Klopp C."/>
            <person name="Thompson A.W."/>
            <person name="Robinson-Rechavi M."/>
            <person name="Braasch I."/>
            <person name="Lecointre G."/>
            <person name="Bobe J."/>
            <person name="Postlethwait J.H."/>
            <person name="Berthelot C."/>
            <person name="Roest Crollius H."/>
            <person name="Guiguen Y."/>
        </authorList>
    </citation>
    <scope>NUCLEOTIDE SEQUENCE</scope>
    <source>
        <strain evidence="1">NC1722</strain>
    </source>
</reference>
<protein>
    <submittedName>
        <fullName evidence="1">Uncharacterized protein</fullName>
    </submittedName>
</protein>
<dbReference type="AlphaFoldDB" id="A0AAD7S3F1"/>
<dbReference type="EMBL" id="JAINUG010000118">
    <property type="protein sequence ID" value="KAJ8395239.1"/>
    <property type="molecule type" value="Genomic_DNA"/>
</dbReference>
<accession>A0AAD7S3F1</accession>
<name>A0AAD7S3F1_9TELE</name>
<gene>
    <name evidence="1" type="ORF">AAFF_G00034410</name>
</gene>
<organism evidence="1 2">
    <name type="scientific">Aldrovandia affinis</name>
    <dbReference type="NCBI Taxonomy" id="143900"/>
    <lineage>
        <taxon>Eukaryota</taxon>
        <taxon>Metazoa</taxon>
        <taxon>Chordata</taxon>
        <taxon>Craniata</taxon>
        <taxon>Vertebrata</taxon>
        <taxon>Euteleostomi</taxon>
        <taxon>Actinopterygii</taxon>
        <taxon>Neopterygii</taxon>
        <taxon>Teleostei</taxon>
        <taxon>Notacanthiformes</taxon>
        <taxon>Halosauridae</taxon>
        <taxon>Aldrovandia</taxon>
    </lineage>
</organism>
<evidence type="ECO:0000313" key="2">
    <source>
        <dbReference type="Proteomes" id="UP001221898"/>
    </source>
</evidence>
<comment type="caution">
    <text evidence="1">The sequence shown here is derived from an EMBL/GenBank/DDBJ whole genome shotgun (WGS) entry which is preliminary data.</text>
</comment>
<sequence>MAGLTVLFRFLYAGFMRDRRGRLTEEWHYQKKESTGVPTGASPQSGRSCGDYALCAVELLDREGMTLVMDLHSWKFAQAGMELIQLTAPLFHSWLDSDRESRIRWPPRERFPCPAADPGAADVGPCARLPMALSRDYRCMGASAGFTRAACSEAGPYLQKGPAAHRKIQPVRVLSQDATFLTLTPALTRQRLHLDV</sequence>